<keyword evidence="1" id="KW-1133">Transmembrane helix</keyword>
<keyword evidence="1" id="KW-0472">Membrane</keyword>
<proteinExistence type="predicted"/>
<keyword evidence="3" id="KW-1185">Reference proteome</keyword>
<dbReference type="OrthoDB" id="6237953at2"/>
<name>A0A432XAZ0_9GAMM</name>
<protein>
    <recommendedName>
        <fullName evidence="4">Smp protein</fullName>
    </recommendedName>
</protein>
<comment type="caution">
    <text evidence="2">The sequence shown here is derived from an EMBL/GenBank/DDBJ whole genome shotgun (WGS) entry which is preliminary data.</text>
</comment>
<evidence type="ECO:0000313" key="3">
    <source>
        <dbReference type="Proteomes" id="UP000286678"/>
    </source>
</evidence>
<evidence type="ECO:0008006" key="4">
    <source>
        <dbReference type="Google" id="ProtNLM"/>
    </source>
</evidence>
<dbReference type="EMBL" id="PIPT01000012">
    <property type="protein sequence ID" value="RUO45893.1"/>
    <property type="molecule type" value="Genomic_DNA"/>
</dbReference>
<dbReference type="RefSeq" id="WP_126834843.1">
    <property type="nucleotide sequence ID" value="NZ_JBLXIO010000022.1"/>
</dbReference>
<feature type="transmembrane region" description="Helical" evidence="1">
    <location>
        <begin position="156"/>
        <end position="175"/>
    </location>
</feature>
<accession>A0A432XAZ0</accession>
<dbReference type="Proteomes" id="UP000286678">
    <property type="component" value="Unassembled WGS sequence"/>
</dbReference>
<organism evidence="2 3">
    <name type="scientific">Pseudidiomarina aquimaris</name>
    <dbReference type="NCBI Taxonomy" id="641841"/>
    <lineage>
        <taxon>Bacteria</taxon>
        <taxon>Pseudomonadati</taxon>
        <taxon>Pseudomonadota</taxon>
        <taxon>Gammaproteobacteria</taxon>
        <taxon>Alteromonadales</taxon>
        <taxon>Idiomarinaceae</taxon>
        <taxon>Pseudidiomarina</taxon>
    </lineage>
</organism>
<reference evidence="3" key="1">
    <citation type="journal article" date="2018" name="Front. Microbiol.">
        <title>Genome-Based Analysis Reveals the Taxonomy and Diversity of the Family Idiomarinaceae.</title>
        <authorList>
            <person name="Liu Y."/>
            <person name="Lai Q."/>
            <person name="Shao Z."/>
        </authorList>
    </citation>
    <scope>NUCLEOTIDE SEQUENCE [LARGE SCALE GENOMIC DNA]</scope>
    <source>
        <strain evidence="3">SW15</strain>
    </source>
</reference>
<evidence type="ECO:0000256" key="1">
    <source>
        <dbReference type="SAM" id="Phobius"/>
    </source>
</evidence>
<gene>
    <name evidence="2" type="ORF">CWE21_12865</name>
</gene>
<dbReference type="AlphaFoldDB" id="A0A432XAZ0"/>
<keyword evidence="1" id="KW-0812">Transmembrane</keyword>
<feature type="transmembrane region" description="Helical" evidence="1">
    <location>
        <begin position="21"/>
        <end position="38"/>
    </location>
</feature>
<sequence length="190" mass="22044">MTTTQHVINIIKLVYRRGRRLVAALLLIVLIENLWSSMQQTSLADLQTHSQQLVELMAAQAGHEARYWLIENDEEKLQALVDRLTEHRLVEFSAIYDNYGQVVVSADAVTEQPEQVFVVVEEVREDSLIHGYLHVTVNQPLLLAEPLATHEYLTYYGQYLILFALLAGVLATITFNKWRYRRWRPPQENQ</sequence>
<evidence type="ECO:0000313" key="2">
    <source>
        <dbReference type="EMBL" id="RUO45893.1"/>
    </source>
</evidence>